<evidence type="ECO:0000313" key="1">
    <source>
        <dbReference type="EMBL" id="KAJ8107267.1"/>
    </source>
</evidence>
<evidence type="ECO:0000313" key="2">
    <source>
        <dbReference type="Proteomes" id="UP001153331"/>
    </source>
</evidence>
<proteinExistence type="predicted"/>
<protein>
    <submittedName>
        <fullName evidence="1">Uncharacterized protein</fullName>
    </submittedName>
</protein>
<dbReference type="Proteomes" id="UP001153331">
    <property type="component" value="Unassembled WGS sequence"/>
</dbReference>
<name>A0ACC2HVZ3_9PLEO</name>
<reference evidence="1" key="1">
    <citation type="submission" date="2022-11" db="EMBL/GenBank/DDBJ databases">
        <title>Genome Sequence of Boeremia exigua.</title>
        <authorList>
            <person name="Buettner E."/>
        </authorList>
    </citation>
    <scope>NUCLEOTIDE SEQUENCE</scope>
    <source>
        <strain evidence="1">CU02</strain>
    </source>
</reference>
<organism evidence="1 2">
    <name type="scientific">Boeremia exigua</name>
    <dbReference type="NCBI Taxonomy" id="749465"/>
    <lineage>
        <taxon>Eukaryota</taxon>
        <taxon>Fungi</taxon>
        <taxon>Dikarya</taxon>
        <taxon>Ascomycota</taxon>
        <taxon>Pezizomycotina</taxon>
        <taxon>Dothideomycetes</taxon>
        <taxon>Pleosporomycetidae</taxon>
        <taxon>Pleosporales</taxon>
        <taxon>Pleosporineae</taxon>
        <taxon>Didymellaceae</taxon>
        <taxon>Boeremia</taxon>
    </lineage>
</organism>
<accession>A0ACC2HVZ3</accession>
<dbReference type="EMBL" id="JAPHNI010000966">
    <property type="protein sequence ID" value="KAJ8107267.1"/>
    <property type="molecule type" value="Genomic_DNA"/>
</dbReference>
<sequence length="1380" mass="154500">MGSDDIVDFEVIENSKENIQAIPSGRSARALAQLYTPPLGAKPGHAPSPLQTQDAHSAKRLEFEKELMKIDDSDDPLDIYDRYVKWTLEAYPSAQNDKQSQLGPLLERATKAFQSSSHYKDDPRYLKLWLHYIRLFADAPQEIFRFLARHNIGGGLALYYEEYAAWLEGAGRFSQAEEIYSMGIEKEARPTERLIRKYGEFQHRFESRPQDAPEPSSPALPAIRPALAAKVDPFAPASPDPQAQRQQKTAKPKSGKPKMAIFSDESEPPKISSSGSGKGWDNIETLADRKKENAQEARPWAGETLKAGKTNKGAGKMMIFKDEVSLLPAYPSSHIYDHRTNWWALALCIQTKSHLNDATSVPHPFREQLQAVNPKTGRVEVVFVDLEQVYPNHSDPMSVEFSFEELRARHRGWLNKDWAAIRRTEQEQARKAAEEAAAAQRPAPKATPLVLKPEPLALKQDTQKPPKPQTIPLKGGEDDGLAGDDENRPPSQADIEKAKAARKARKEERANRTRKIQVMDVKEISGETQTIQAKLDSPSKKSKVRRKKGGREATMTLHTKEAMDDIYEIFNQPLKKPEAEGQASESQSEEASSDDDESDYTSGAESTITRSEFGDETTVGGDFTLGTVIGDHTSDDDSGSEVDNTEVDHTEIDNTDVRSVSAWSDLSGDGDAASDDEDQNDTVRTVLSVRSNEESEHSEDDSFEEVTHPLVTSGEQRVPEVTTPTSPAAPASLPTRFVPVPPENHDYPMKPYRDPVQAANNRLPFMTPIVEKTESSLGFATAYAQKEQLNAKTPSRSKGDLIIFEDNDENEPGSPFQDFLGQAIDGPGKITKLSLRQSEPTPSALLAEVVGESARKPLAAKPDVFRDTKPVGPIVQDLQPNPVQEDIRNTILQNIQPPLDSYDGYFADTEAVSGKGLEIQKYTKAVKKMKNNAQDKTMTNLSMPPKLMFEGSKRTFTVKRELGKGAFAPVYLIESTPKDEDDENAPVQMGKGDFGLKRRPLEALKMEDPPTPWEFYIMRQAKRRLGVSRAADSIVHAYEMHVFQDECYLIEEFRDQGTLLDLVNVARAENGVMDEQLAMFFTVELLRTVEALHSKGILHGDLKADNILVRFDALQKGEWDSIYQRDGRDGWASKGISLIDFGRGIDMKAFRPDVQFIADWECTEADCAEMREARPWTYQIDYHGLAGIVHNLLFGKYMSTVAEKGAGLGAGATKTYKIKESLKRYWQTDIWHECFDLLLNPLMHMGDEEGGKLPVLKGMREVREKMETHLESNCEKGIGLKALVRKMEEAVKKRLREGQAAHPTSPPPQHRRYLTIHTYEAMTVELPTLLLQFQPEAEELKPRQKYDQAARQFVKQLDNVPAAQWLKGADTPQDVLEPTR</sequence>
<keyword evidence="2" id="KW-1185">Reference proteome</keyword>
<comment type="caution">
    <text evidence="1">The sequence shown here is derived from an EMBL/GenBank/DDBJ whole genome shotgun (WGS) entry which is preliminary data.</text>
</comment>
<gene>
    <name evidence="1" type="ORF">OPT61_g8986</name>
</gene>